<keyword evidence="2" id="KW-1185">Reference proteome</keyword>
<dbReference type="OrthoDB" id="1735490at2759"/>
<organism evidence="1 2">
    <name type="scientific">Artemisia annua</name>
    <name type="common">Sweet wormwood</name>
    <dbReference type="NCBI Taxonomy" id="35608"/>
    <lineage>
        <taxon>Eukaryota</taxon>
        <taxon>Viridiplantae</taxon>
        <taxon>Streptophyta</taxon>
        <taxon>Embryophyta</taxon>
        <taxon>Tracheophyta</taxon>
        <taxon>Spermatophyta</taxon>
        <taxon>Magnoliopsida</taxon>
        <taxon>eudicotyledons</taxon>
        <taxon>Gunneridae</taxon>
        <taxon>Pentapetalae</taxon>
        <taxon>asterids</taxon>
        <taxon>campanulids</taxon>
        <taxon>Asterales</taxon>
        <taxon>Asteraceae</taxon>
        <taxon>Asteroideae</taxon>
        <taxon>Anthemideae</taxon>
        <taxon>Artemisiinae</taxon>
        <taxon>Artemisia</taxon>
    </lineage>
</organism>
<gene>
    <name evidence="1" type="ORF">CTI12_AA390780</name>
</gene>
<name>A0A2U1ME82_ARTAN</name>
<evidence type="ECO:0000313" key="2">
    <source>
        <dbReference type="Proteomes" id="UP000245207"/>
    </source>
</evidence>
<evidence type="ECO:0000313" key="1">
    <source>
        <dbReference type="EMBL" id="PWA59516.1"/>
    </source>
</evidence>
<protein>
    <submittedName>
        <fullName evidence="1">Nodulin-like, Major facilitator superfamily domain protein</fullName>
    </submittedName>
</protein>
<comment type="caution">
    <text evidence="1">The sequence shown here is derived from an EMBL/GenBank/DDBJ whole genome shotgun (WGS) entry which is preliminary data.</text>
</comment>
<dbReference type="AlphaFoldDB" id="A0A2U1ME82"/>
<accession>A0A2U1ME82</accession>
<dbReference type="Proteomes" id="UP000245207">
    <property type="component" value="Unassembled WGS sequence"/>
</dbReference>
<proteinExistence type="predicted"/>
<sequence>MNLNNLNDGDEAPEVDVLLAVGERVVTFENKRRPRRGEVFSFREAIVKANIWLLTTPLNLFSVDNFRGHTVSKYFIR</sequence>
<dbReference type="EMBL" id="PKPP01005602">
    <property type="protein sequence ID" value="PWA59516.1"/>
    <property type="molecule type" value="Genomic_DNA"/>
</dbReference>
<reference evidence="1 2" key="1">
    <citation type="journal article" date="2018" name="Mol. Plant">
        <title>The genome of Artemisia annua provides insight into the evolution of Asteraceae family and artemisinin biosynthesis.</title>
        <authorList>
            <person name="Shen Q."/>
            <person name="Zhang L."/>
            <person name="Liao Z."/>
            <person name="Wang S."/>
            <person name="Yan T."/>
            <person name="Shi P."/>
            <person name="Liu M."/>
            <person name="Fu X."/>
            <person name="Pan Q."/>
            <person name="Wang Y."/>
            <person name="Lv Z."/>
            <person name="Lu X."/>
            <person name="Zhang F."/>
            <person name="Jiang W."/>
            <person name="Ma Y."/>
            <person name="Chen M."/>
            <person name="Hao X."/>
            <person name="Li L."/>
            <person name="Tang Y."/>
            <person name="Lv G."/>
            <person name="Zhou Y."/>
            <person name="Sun X."/>
            <person name="Brodelius P.E."/>
            <person name="Rose J.K.C."/>
            <person name="Tang K."/>
        </authorList>
    </citation>
    <scope>NUCLEOTIDE SEQUENCE [LARGE SCALE GENOMIC DNA]</scope>
    <source>
        <strain evidence="2">cv. Huhao1</strain>
        <tissue evidence="1">Leaf</tissue>
    </source>
</reference>
<dbReference type="STRING" id="35608.A0A2U1ME82"/>